<keyword evidence="3" id="KW-1185">Reference proteome</keyword>
<accession>A0ABT8XMG5</accession>
<comment type="caution">
    <text evidence="2">The sequence shown here is derived from an EMBL/GenBank/DDBJ whole genome shotgun (WGS) entry which is preliminary data.</text>
</comment>
<dbReference type="PROSITE" id="PS51977">
    <property type="entry name" value="WGR"/>
    <property type="match status" value="1"/>
</dbReference>
<evidence type="ECO:0000313" key="2">
    <source>
        <dbReference type="EMBL" id="MDO6124608.1"/>
    </source>
</evidence>
<sequence length="64" mass="7422">MDITPTLFGEICLTRLWGRIGRRGQRMSHHFDREEDAVALFLSITRQKRAKGYRPCNQARTSAT</sequence>
<dbReference type="Proteomes" id="UP001177080">
    <property type="component" value="Unassembled WGS sequence"/>
</dbReference>
<dbReference type="CDD" id="cd07996">
    <property type="entry name" value="WGR_MMR_like"/>
    <property type="match status" value="1"/>
</dbReference>
<organism evidence="2 3">
    <name type="scientific">Shinella curvata</name>
    <dbReference type="NCBI Taxonomy" id="1817964"/>
    <lineage>
        <taxon>Bacteria</taxon>
        <taxon>Pseudomonadati</taxon>
        <taxon>Pseudomonadota</taxon>
        <taxon>Alphaproteobacteria</taxon>
        <taxon>Hyphomicrobiales</taxon>
        <taxon>Rhizobiaceae</taxon>
        <taxon>Shinella</taxon>
    </lineage>
</organism>
<evidence type="ECO:0000259" key="1">
    <source>
        <dbReference type="PROSITE" id="PS51977"/>
    </source>
</evidence>
<name>A0ABT8XMG5_9HYPH</name>
<protein>
    <submittedName>
        <fullName evidence="2">WGR domain-containing protein</fullName>
    </submittedName>
</protein>
<reference evidence="2" key="1">
    <citation type="submission" date="2022-04" db="EMBL/GenBank/DDBJ databases">
        <title>Shinella lacus sp. nov., a novel member of the genus Shinella from water.</title>
        <authorList>
            <person name="Deng Y."/>
        </authorList>
    </citation>
    <scope>NUCLEOTIDE SEQUENCE</scope>
    <source>
        <strain evidence="2">JCM 31239</strain>
    </source>
</reference>
<dbReference type="InterPro" id="IPR008893">
    <property type="entry name" value="WGR_domain"/>
</dbReference>
<dbReference type="EMBL" id="WHSC02000014">
    <property type="protein sequence ID" value="MDO6124608.1"/>
    <property type="molecule type" value="Genomic_DNA"/>
</dbReference>
<evidence type="ECO:0000313" key="3">
    <source>
        <dbReference type="Proteomes" id="UP001177080"/>
    </source>
</evidence>
<feature type="domain" description="WGR" evidence="1">
    <location>
        <begin position="1"/>
        <end position="64"/>
    </location>
</feature>
<dbReference type="InterPro" id="IPR049809">
    <property type="entry name" value="YehF/YfeS-like_WGR"/>
</dbReference>
<dbReference type="SUPFAM" id="SSF142921">
    <property type="entry name" value="WGR domain-like"/>
    <property type="match status" value="1"/>
</dbReference>
<dbReference type="InterPro" id="IPR036930">
    <property type="entry name" value="WGR_dom_sf"/>
</dbReference>
<dbReference type="SMART" id="SM00773">
    <property type="entry name" value="WGR"/>
    <property type="match status" value="1"/>
</dbReference>
<dbReference type="Pfam" id="PF05406">
    <property type="entry name" value="WGR"/>
    <property type="match status" value="1"/>
</dbReference>
<proteinExistence type="predicted"/>
<dbReference type="Gene3D" id="2.20.140.10">
    <property type="entry name" value="WGR domain"/>
    <property type="match status" value="1"/>
</dbReference>
<gene>
    <name evidence="2" type="ORF">GB928_025830</name>
</gene>